<dbReference type="AlphaFoldDB" id="A0A511MTD7"/>
<feature type="compositionally biased region" description="Low complexity" evidence="1">
    <location>
        <begin position="462"/>
        <end position="475"/>
    </location>
</feature>
<dbReference type="EMBL" id="BJXA01000098">
    <property type="protein sequence ID" value="GEM43447.1"/>
    <property type="molecule type" value="Genomic_DNA"/>
</dbReference>
<feature type="region of interest" description="Disordered" evidence="1">
    <location>
        <begin position="377"/>
        <end position="475"/>
    </location>
</feature>
<reference evidence="2 3" key="1">
    <citation type="submission" date="2019-07" db="EMBL/GenBank/DDBJ databases">
        <title>Whole genome shotgun sequence of Nocardia ninae NBRC 108245.</title>
        <authorList>
            <person name="Hosoyama A."/>
            <person name="Uohara A."/>
            <person name="Ohji S."/>
            <person name="Ichikawa N."/>
        </authorList>
    </citation>
    <scope>NUCLEOTIDE SEQUENCE [LARGE SCALE GENOMIC DNA]</scope>
    <source>
        <strain evidence="2 3">NBRC 108245</strain>
    </source>
</reference>
<dbReference type="RefSeq" id="WP_147142098.1">
    <property type="nucleotide sequence ID" value="NZ_BJXA01000098.1"/>
</dbReference>
<keyword evidence="3" id="KW-1185">Reference proteome</keyword>
<feature type="compositionally biased region" description="Basic and acidic residues" evidence="1">
    <location>
        <begin position="113"/>
        <end position="136"/>
    </location>
</feature>
<feature type="compositionally biased region" description="Polar residues" evidence="1">
    <location>
        <begin position="396"/>
        <end position="410"/>
    </location>
</feature>
<feature type="compositionally biased region" description="Basic and acidic residues" evidence="1">
    <location>
        <begin position="155"/>
        <end position="171"/>
    </location>
</feature>
<feature type="region of interest" description="Disordered" evidence="1">
    <location>
        <begin position="98"/>
        <end position="171"/>
    </location>
</feature>
<name>A0A511MTD7_9NOCA</name>
<organism evidence="2 3">
    <name type="scientific">Nocardia ninae NBRC 108245</name>
    <dbReference type="NCBI Taxonomy" id="1210091"/>
    <lineage>
        <taxon>Bacteria</taxon>
        <taxon>Bacillati</taxon>
        <taxon>Actinomycetota</taxon>
        <taxon>Actinomycetes</taxon>
        <taxon>Mycobacteriales</taxon>
        <taxon>Nocardiaceae</taxon>
        <taxon>Nocardia</taxon>
    </lineage>
</organism>
<feature type="compositionally biased region" description="Polar residues" evidence="1">
    <location>
        <begin position="379"/>
        <end position="388"/>
    </location>
</feature>
<protein>
    <submittedName>
        <fullName evidence="2">Uncharacterized protein</fullName>
    </submittedName>
</protein>
<evidence type="ECO:0000256" key="1">
    <source>
        <dbReference type="SAM" id="MobiDB-lite"/>
    </source>
</evidence>
<evidence type="ECO:0000313" key="3">
    <source>
        <dbReference type="Proteomes" id="UP000321424"/>
    </source>
</evidence>
<comment type="caution">
    <text evidence="2">The sequence shown here is derived from an EMBL/GenBank/DDBJ whole genome shotgun (WGS) entry which is preliminary data.</text>
</comment>
<evidence type="ECO:0000313" key="2">
    <source>
        <dbReference type="EMBL" id="GEM43447.1"/>
    </source>
</evidence>
<proteinExistence type="predicted"/>
<sequence length="475" mass="52832">MAQPHHDNTVAQASTAAASDAIHTIRALIDASDMRAAKQQLRRTRTDLDEHTWAMIGEIANTLRYKTHDVALTKLRKLWRDNEQHRALIEACAPKTDEHQYIPDIEPAATRPTEPRRPTEPLTRRVDPAKRSDPRHRTGNAGATAVEAYENQLDSEERREQGTPRPELIVDRRDYDRDAASKVTEPLCVSCRLERACIDRWTGQITTGHGDDGLCGTCREEGRPGIPELPLGHSRDQAIRARLDAIATNFNSYSPALFRHEWRYGDLHTKDVTQAWVEQDNFPTVVKQSTTTQSAGLNGECAECGDWRQLRDELCVDCHQGLTGDVVLAGSLDPVTIKSSPRERIINDDAVVEDQARTPEGTVNNARYRRGFMRRLSAGQDNSNAANSETDHRKTAASSEAQRQIATTPGSKGIDQTEEKSAAALSPTQRIERVSAATSTAANRPKPESSQDAARRRRQQLRNRAAAAAGRSRRI</sequence>
<dbReference type="Proteomes" id="UP000321424">
    <property type="component" value="Unassembled WGS sequence"/>
</dbReference>
<dbReference type="OrthoDB" id="4568218at2"/>
<accession>A0A511MTD7</accession>
<gene>
    <name evidence="2" type="ORF">NN4_79660</name>
</gene>